<dbReference type="OMA" id="FITHWMH"/>
<dbReference type="Pfam" id="PF25330">
    <property type="entry name" value="C2_nem"/>
    <property type="match status" value="1"/>
</dbReference>
<accession>A0A2K6WM05</accession>
<reference evidence="3" key="1">
    <citation type="submission" date="2013-10" db="EMBL/GenBank/DDBJ databases">
        <title>Genome sequencing of Onchocerca volvulus.</title>
        <authorList>
            <person name="Cotton J."/>
            <person name="Tsai J."/>
            <person name="Stanley E."/>
            <person name="Tracey A."/>
            <person name="Holroyd N."/>
            <person name="Lustigman S."/>
            <person name="Berriman M."/>
        </authorList>
    </citation>
    <scope>NUCLEOTIDE SEQUENCE</scope>
</reference>
<dbReference type="Proteomes" id="UP000024404">
    <property type="component" value="Unassembled WGS sequence"/>
</dbReference>
<evidence type="ECO:0000313" key="3">
    <source>
        <dbReference type="Proteomes" id="UP000024404"/>
    </source>
</evidence>
<evidence type="ECO:0000313" key="2">
    <source>
        <dbReference type="EnsemblMetazoa" id="OVOC9433.1"/>
    </source>
</evidence>
<protein>
    <recommendedName>
        <fullName evidence="1">C2 domain-containing protein</fullName>
    </recommendedName>
</protein>
<dbReference type="PANTHER" id="PTHR38626:SF4">
    <property type="entry name" value="SKN-1 DEPENDENT ZYGOTIC TRANSCRIPT"/>
    <property type="match status" value="1"/>
</dbReference>
<dbReference type="AlphaFoldDB" id="A0A2K6WM05"/>
<proteinExistence type="predicted"/>
<dbReference type="PANTHER" id="PTHR38626">
    <property type="entry name" value="SKN-1 DEPENDENT ZYGOTIC TRANSCRIPT-RELATED"/>
    <property type="match status" value="1"/>
</dbReference>
<feature type="domain" description="C2" evidence="1">
    <location>
        <begin position="28"/>
        <end position="178"/>
    </location>
</feature>
<reference evidence="2" key="2">
    <citation type="submission" date="2018-02" db="UniProtKB">
        <authorList>
            <consortium name="EnsemblMetazoa"/>
        </authorList>
    </citation>
    <scope>IDENTIFICATION</scope>
</reference>
<organism evidence="2 3">
    <name type="scientific">Onchocerca volvulus</name>
    <dbReference type="NCBI Taxonomy" id="6282"/>
    <lineage>
        <taxon>Eukaryota</taxon>
        <taxon>Metazoa</taxon>
        <taxon>Ecdysozoa</taxon>
        <taxon>Nematoda</taxon>
        <taxon>Chromadorea</taxon>
        <taxon>Rhabditida</taxon>
        <taxon>Spirurina</taxon>
        <taxon>Spiruromorpha</taxon>
        <taxon>Filarioidea</taxon>
        <taxon>Onchocercidae</taxon>
        <taxon>Onchocerca</taxon>
    </lineage>
</organism>
<sequence length="371" mass="42678">MKILISLAIIIAARLHSIHSTVEHNMNYWIELELRTLHWKSTCLTTGGCANPRFRISKSNKFNAEIISISWSITENFVERHSRKFITHWMHGKPHEITLQCDVIGMDPLYGFLRTCDTTQNIEIFKEKEEAENFQELDSYPRLAAEDGLSINERRGKLIVEIRAKCFNASFAAQKYTKYCPWCSIHDDMTLIESAPEYESSGDATAKMDLMEKFVQFFFGEQALLIFLLSLSLMSLLGLICLLLVISKQRHFISVLKKRSQLLQPITHPNSYLYSEQLAKPAKNANDRYDVPWDQKCVLQRFWINKNPNFDNSNTKIGSRILNRTSTPSLTPIAYMPRKTTITGTISTMSRRLSPNSSLYEHHEDSGLDSV</sequence>
<dbReference type="InterPro" id="IPR040426">
    <property type="entry name" value="C05B5.4-like"/>
</dbReference>
<dbReference type="EnsemblMetazoa" id="OVOC9433.1">
    <property type="protein sequence ID" value="OVOC9433.1"/>
    <property type="gene ID" value="WBGene00246242"/>
</dbReference>
<evidence type="ECO:0000259" key="1">
    <source>
        <dbReference type="Pfam" id="PF25330"/>
    </source>
</evidence>
<dbReference type="InterPro" id="IPR057569">
    <property type="entry name" value="C2_nem"/>
</dbReference>
<keyword evidence="3" id="KW-1185">Reference proteome</keyword>
<name>A0A2K6WM05_ONCVO</name>
<dbReference type="EMBL" id="CMVM020000269">
    <property type="status" value="NOT_ANNOTATED_CDS"/>
    <property type="molecule type" value="Genomic_DNA"/>
</dbReference>